<organism evidence="2 3">
    <name type="scientific">Lobosporangium transversale</name>
    <dbReference type="NCBI Taxonomy" id="64571"/>
    <lineage>
        <taxon>Eukaryota</taxon>
        <taxon>Fungi</taxon>
        <taxon>Fungi incertae sedis</taxon>
        <taxon>Mucoromycota</taxon>
        <taxon>Mortierellomycotina</taxon>
        <taxon>Mortierellomycetes</taxon>
        <taxon>Mortierellales</taxon>
        <taxon>Mortierellaceae</taxon>
        <taxon>Lobosporangium</taxon>
    </lineage>
</organism>
<dbReference type="PANTHER" id="PTHR13318">
    <property type="entry name" value="PARTNER OF PAIRED, ISOFORM B-RELATED"/>
    <property type="match status" value="1"/>
</dbReference>
<feature type="region of interest" description="Disordered" evidence="1">
    <location>
        <begin position="376"/>
        <end position="410"/>
    </location>
</feature>
<sequence length="719" mass="81118">MTAAAIALSSQDILHHILSLDLLTQSDLHSCCLVNSEWAATGLVLLWRYPQCHSLYSFRLLLDTLRHEADQPGPVATESPATASIPISLASSLRRSATMHDRTVSTSKISKTTTSLSSLSLVPTLYQPYRQRKEYGIPFHGQRIYHRAQFIRRIDFSILANTLSNHHLEILARSSKIGFRSLDIQASHLSFTNHLLCILANSKALRQLTLGSMHVPLDALLCLEPCFSALTQLHLLDCPDSMGDLELSTILRHCHQLRSLEIHGDSFTDESLGWISKTCTDLEVLTIEAPKMTDTVVNQIAATCTRLRSWRLINCTALLEATTEGLQKMYSMNRSNIFSSCQKQKIDFSKTPWTQQSTNRTTNSTLYGSPLSIIAPSSSTSSSTISSPSTSSMSSHPDFEPLTTSSHPSDQIHPSLALDRYAYTLQQTAKHFGKLSTIEFRNCTGIQSQHINFFLKSQLWLEHLTLGGPSITDDALCFLTETPLTHLQSFSLIDCGEISDEAMVAIMFNCDQMKSLTIFGSQFTLRTFSSISLHLNQLEELHLERVPLVMNESLQDILIKCTELRILKLWHCRNLTKDIFTEQLVPCANLEQLEYMDKFPRPYAEDGWEAQVRFLQSLVIRFERLQALRLAKLADTWVPVNLVSYLCQLDRLEKFTILQNHSLELIDLKELKARLPTLVHVGVGLSNNLSEEDLVGFAQYNHRPGIRIYHRMLESSTEL</sequence>
<evidence type="ECO:0008006" key="4">
    <source>
        <dbReference type="Google" id="ProtNLM"/>
    </source>
</evidence>
<dbReference type="STRING" id="64571.A0A1Y2GEE9"/>
<dbReference type="AlphaFoldDB" id="A0A1Y2GEE9"/>
<proteinExistence type="predicted"/>
<evidence type="ECO:0000256" key="1">
    <source>
        <dbReference type="SAM" id="MobiDB-lite"/>
    </source>
</evidence>
<dbReference type="InterPro" id="IPR006553">
    <property type="entry name" value="Leu-rich_rpt_Cys-con_subtyp"/>
</dbReference>
<protein>
    <recommendedName>
        <fullName evidence="4">F-box domain-containing protein</fullName>
    </recommendedName>
</protein>
<dbReference type="SMART" id="SM00367">
    <property type="entry name" value="LRR_CC"/>
    <property type="match status" value="5"/>
</dbReference>
<gene>
    <name evidence="2" type="ORF">BCR41DRAFT_360542</name>
</gene>
<dbReference type="InterPro" id="IPR032675">
    <property type="entry name" value="LRR_dom_sf"/>
</dbReference>
<dbReference type="GO" id="GO:0031146">
    <property type="term" value="P:SCF-dependent proteasomal ubiquitin-dependent protein catabolic process"/>
    <property type="evidence" value="ECO:0007669"/>
    <property type="project" value="TreeGrafter"/>
</dbReference>
<evidence type="ECO:0000313" key="2">
    <source>
        <dbReference type="EMBL" id="ORZ07054.1"/>
    </source>
</evidence>
<name>A0A1Y2GEE9_9FUNG</name>
<accession>A0A1Y2GEE9</accession>
<dbReference type="EMBL" id="MCFF01000043">
    <property type="protein sequence ID" value="ORZ07054.1"/>
    <property type="molecule type" value="Genomic_DNA"/>
</dbReference>
<dbReference type="GO" id="GO:0019005">
    <property type="term" value="C:SCF ubiquitin ligase complex"/>
    <property type="evidence" value="ECO:0007669"/>
    <property type="project" value="TreeGrafter"/>
</dbReference>
<reference evidence="2 3" key="1">
    <citation type="submission" date="2016-07" db="EMBL/GenBank/DDBJ databases">
        <title>Pervasive Adenine N6-methylation of Active Genes in Fungi.</title>
        <authorList>
            <consortium name="DOE Joint Genome Institute"/>
            <person name="Mondo S.J."/>
            <person name="Dannebaum R.O."/>
            <person name="Kuo R.C."/>
            <person name="Labutti K."/>
            <person name="Haridas S."/>
            <person name="Kuo A."/>
            <person name="Salamov A."/>
            <person name="Ahrendt S.R."/>
            <person name="Lipzen A."/>
            <person name="Sullivan W."/>
            <person name="Andreopoulos W.B."/>
            <person name="Clum A."/>
            <person name="Lindquist E."/>
            <person name="Daum C."/>
            <person name="Ramamoorthy G.K."/>
            <person name="Gryganskyi A."/>
            <person name="Culley D."/>
            <person name="Magnuson J.K."/>
            <person name="James T.Y."/>
            <person name="O'Malley M.A."/>
            <person name="Stajich J.E."/>
            <person name="Spatafora J.W."/>
            <person name="Visel A."/>
            <person name="Grigoriev I.V."/>
        </authorList>
    </citation>
    <scope>NUCLEOTIDE SEQUENCE [LARGE SCALE GENOMIC DNA]</scope>
    <source>
        <strain evidence="2 3">NRRL 3116</strain>
    </source>
</reference>
<dbReference type="RefSeq" id="XP_021877850.1">
    <property type="nucleotide sequence ID" value="XM_022025387.1"/>
</dbReference>
<dbReference type="SUPFAM" id="SSF52047">
    <property type="entry name" value="RNI-like"/>
    <property type="match status" value="2"/>
</dbReference>
<evidence type="ECO:0000313" key="3">
    <source>
        <dbReference type="Proteomes" id="UP000193648"/>
    </source>
</evidence>
<dbReference type="OrthoDB" id="10257471at2759"/>
<keyword evidence="3" id="KW-1185">Reference proteome</keyword>
<feature type="compositionally biased region" description="Low complexity" evidence="1">
    <location>
        <begin position="376"/>
        <end position="395"/>
    </location>
</feature>
<dbReference type="GeneID" id="33567231"/>
<dbReference type="Proteomes" id="UP000193648">
    <property type="component" value="Unassembled WGS sequence"/>
</dbReference>
<dbReference type="InParanoid" id="A0A1Y2GEE9"/>
<dbReference type="Gene3D" id="3.80.10.10">
    <property type="entry name" value="Ribonuclease Inhibitor"/>
    <property type="match status" value="2"/>
</dbReference>
<comment type="caution">
    <text evidence="2">The sequence shown here is derived from an EMBL/GenBank/DDBJ whole genome shotgun (WGS) entry which is preliminary data.</text>
</comment>